<dbReference type="GO" id="GO:0031110">
    <property type="term" value="P:regulation of microtubule polymerization or depolymerization"/>
    <property type="evidence" value="ECO:0007669"/>
    <property type="project" value="TreeGrafter"/>
</dbReference>
<proteinExistence type="inferred from homology"/>
<gene>
    <name evidence="8" type="primary">SKA1</name>
</gene>
<accession>A0A6J3EJ85</accession>
<evidence type="ECO:0000313" key="8">
    <source>
        <dbReference type="RefSeq" id="XP_032061957.1"/>
    </source>
</evidence>
<dbReference type="InterPro" id="IPR009829">
    <property type="entry name" value="SKA1"/>
</dbReference>
<dbReference type="GeneID" id="116500806"/>
<dbReference type="GO" id="GO:0051301">
    <property type="term" value="P:cell division"/>
    <property type="evidence" value="ECO:0007669"/>
    <property type="project" value="InterPro"/>
</dbReference>
<evidence type="ECO:0000256" key="5">
    <source>
        <dbReference type="SAM" id="Coils"/>
    </source>
</evidence>
<comment type="similarity">
    <text evidence="1">Belongs to the SKA1 family.</text>
</comment>
<dbReference type="GO" id="GO:0005876">
    <property type="term" value="C:spindle microtubule"/>
    <property type="evidence" value="ECO:0007669"/>
    <property type="project" value="TreeGrafter"/>
</dbReference>
<dbReference type="Gene3D" id="1.10.10.1890">
    <property type="entry name" value="Ska1 microtubule binding domain-like"/>
    <property type="match status" value="1"/>
</dbReference>
<dbReference type="GO" id="GO:0000940">
    <property type="term" value="C:outer kinetochore"/>
    <property type="evidence" value="ECO:0007669"/>
    <property type="project" value="TreeGrafter"/>
</dbReference>
<dbReference type="AlphaFoldDB" id="A0A6J3EJ85"/>
<dbReference type="KEGG" id="aful:116500806"/>
<keyword evidence="2 5" id="KW-0175">Coiled coil</keyword>
<dbReference type="PANTHER" id="PTHR28573:SF1">
    <property type="entry name" value="SPINDLE AND KINETOCHORE-ASSOCIATED PROTEIN 1"/>
    <property type="match status" value="1"/>
</dbReference>
<keyword evidence="7" id="KW-1185">Reference proteome</keyword>
<name>A0A6J3EJ85_AYTFU</name>
<dbReference type="CTD" id="220134"/>
<dbReference type="CDD" id="cd12958">
    <property type="entry name" value="SKA1_N"/>
    <property type="match status" value="1"/>
</dbReference>
<dbReference type="GO" id="GO:0007059">
    <property type="term" value="P:chromosome segregation"/>
    <property type="evidence" value="ECO:0007669"/>
    <property type="project" value="InterPro"/>
</dbReference>
<evidence type="ECO:0000313" key="7">
    <source>
        <dbReference type="Proteomes" id="UP000504639"/>
    </source>
</evidence>
<dbReference type="Pfam" id="PF07160">
    <property type="entry name" value="SKA1"/>
    <property type="match status" value="1"/>
</dbReference>
<feature type="region of interest" description="Disordered" evidence="6">
    <location>
        <begin position="98"/>
        <end position="128"/>
    </location>
</feature>
<evidence type="ECO:0000256" key="1">
    <source>
        <dbReference type="ARBA" id="ARBA00006836"/>
    </source>
</evidence>
<feature type="compositionally biased region" description="Basic and acidic residues" evidence="6">
    <location>
        <begin position="109"/>
        <end position="128"/>
    </location>
</feature>
<protein>
    <recommendedName>
        <fullName evidence="3">SKA complex subunit 1</fullName>
    </recommendedName>
    <alternativeName>
        <fullName evidence="4">Spindle and kinetochore-associated protein 1</fullName>
    </alternativeName>
</protein>
<dbReference type="InParanoid" id="A0A6J3EJ85"/>
<reference evidence="8" key="1">
    <citation type="submission" date="2025-08" db="UniProtKB">
        <authorList>
            <consortium name="RefSeq"/>
        </authorList>
    </citation>
    <scope>IDENTIFICATION</scope>
    <source>
        <tissue evidence="8">Lung</tissue>
    </source>
</reference>
<evidence type="ECO:0000256" key="4">
    <source>
        <dbReference type="ARBA" id="ARBA00047202"/>
    </source>
</evidence>
<dbReference type="Gene3D" id="6.10.250.1370">
    <property type="match status" value="1"/>
</dbReference>
<dbReference type="GO" id="GO:0072686">
    <property type="term" value="C:mitotic spindle"/>
    <property type="evidence" value="ECO:0007669"/>
    <property type="project" value="TreeGrafter"/>
</dbReference>
<evidence type="ECO:0000256" key="6">
    <source>
        <dbReference type="SAM" id="MobiDB-lite"/>
    </source>
</evidence>
<dbReference type="RefSeq" id="XP_032061957.1">
    <property type="nucleotide sequence ID" value="XM_032206066.1"/>
</dbReference>
<evidence type="ECO:0000256" key="2">
    <source>
        <dbReference type="ARBA" id="ARBA00023054"/>
    </source>
</evidence>
<dbReference type="GO" id="GO:0000278">
    <property type="term" value="P:mitotic cell cycle"/>
    <property type="evidence" value="ECO:0007669"/>
    <property type="project" value="TreeGrafter"/>
</dbReference>
<dbReference type="PANTHER" id="PTHR28573">
    <property type="entry name" value="SPINDLE AND KINETOCHORE-ASSOCIATED PROTEIN 1"/>
    <property type="match status" value="1"/>
</dbReference>
<dbReference type="InterPro" id="IPR042031">
    <property type="entry name" value="SKA1_MBD_sf"/>
</dbReference>
<dbReference type="FunFam" id="1.10.10.1890:FF:000002">
    <property type="entry name" value="Spindle and kinetochore-associated protein 1"/>
    <property type="match status" value="1"/>
</dbReference>
<dbReference type="Proteomes" id="UP000504639">
    <property type="component" value="Chromosome Z"/>
</dbReference>
<feature type="coiled-coil region" evidence="5">
    <location>
        <begin position="53"/>
        <end position="90"/>
    </location>
</feature>
<organism evidence="7 8">
    <name type="scientific">Aythya fuligula</name>
    <name type="common">Tufted duck</name>
    <name type="synonym">Anas fuligula</name>
    <dbReference type="NCBI Taxonomy" id="219594"/>
    <lineage>
        <taxon>Eukaryota</taxon>
        <taxon>Metazoa</taxon>
        <taxon>Chordata</taxon>
        <taxon>Craniata</taxon>
        <taxon>Vertebrata</taxon>
        <taxon>Euteleostomi</taxon>
        <taxon>Archelosauria</taxon>
        <taxon>Archosauria</taxon>
        <taxon>Dinosauria</taxon>
        <taxon>Saurischia</taxon>
        <taxon>Theropoda</taxon>
        <taxon>Coelurosauria</taxon>
        <taxon>Aves</taxon>
        <taxon>Neognathae</taxon>
        <taxon>Galloanserae</taxon>
        <taxon>Anseriformes</taxon>
        <taxon>Anatidae</taxon>
        <taxon>Aythyinae</taxon>
        <taxon>Aythya</taxon>
    </lineage>
</organism>
<dbReference type="GO" id="GO:0008017">
    <property type="term" value="F:microtubule binding"/>
    <property type="evidence" value="ECO:0007669"/>
    <property type="project" value="InterPro"/>
</dbReference>
<evidence type="ECO:0000256" key="3">
    <source>
        <dbReference type="ARBA" id="ARBA00047182"/>
    </source>
</evidence>
<sequence length="253" mass="29123">MASSDLEDLCFHINMKISTIKKTLQLRSIGQEPSFKSMLCKIGQEMVLLHDLLNKMEMEVQQQEKLKNLLKELQKSAERDQSEAQHLRENIPLHLPKPTRSCIAGPAAKSEDQTKAAEPEHAKKPAKEPRFIKEASLITTEEFESVPAYMKGRLTYDQINAVVQDLNKAVVGKYKILHQPLKSMNASVRNLYHRFLGEETKDTKGEFFVVEADIKEFTQLKVDKRFHGILNILRHCQRVREVRGARLVRYVIC</sequence>